<feature type="transmembrane region" description="Helical" evidence="16">
    <location>
        <begin position="1132"/>
        <end position="1151"/>
    </location>
</feature>
<sequence>MLLLLATLFVLWDVCPLSAQGDPFSEQKQQFDLQQQQLRQQLQDLQRQWQVAQGVDLQTSIQLQQQDLFRMIQESQKQQQEQALPKPQQLPPIQQQPSPIPQQPSIPQQPPQIPQQPPPIPQQPPPIPQQTPQIPQQPSPIPQQPQIPQQPSPVPQPLSIPQEQPSQPQQQPTKPQQQPPITRQPPQQQASTFLPLQDIVFDGQPARELPSPPCATLKGEAGLCRPLVKCITFYAELPELRRQPCTLQGQELGVCCPLRKRESSVVAGLDRPNNGVLRTPIPPPVVIPPLTPQQLNNAASLALERIRQLELFVSALFANNVVVQSGSPAAWHQEFFQSTNATLEQGALAQKNVEASLSLLNQFNLTADQGTFALPTFSILNTVIADTCPPSANCQPTRYRSADGACNNLLHDRWGKTGAALQRILPPKYGDGVNTPRSTANNGELLPSARVVSVQFTTDADAPHENYTLLLMQWGQFLDHDLTHTPISRGQSGSGLSCCRNGDVVSQELRHPDCFPIILPKDDHIFAKLGEHCMEFVRSLPAPRPECNFGPREQVIRDWQLDILDSNLRDRANGAQTESLEMFLLPSSQCYLYPLLCITQMNQVSGYLDGSNIYGSTRGGQREIREFTGGRLKVQNVRGKSLLPQNEDECVDDTQTFACFKAGDSRVNEQVDLAVMHTLWMREHNRVATQLATLHPNWEDETLFQEARRIVVGEIQHITYNEFLPLILGRDYMDRFDLTPKESGYSRLYDDTLNAGITNVFSTAAFRFGHTLVQGHIKAFSRFGSVRDSVMMHKSHFSPFALYKEGAFDDYLRGLSTQTCQRFDRFFSNELTDHLFQGDLDFGLDLVALNIQRARDHGLPPYNDWREVCGLPRASSWDSLLDVMDPKSLDSLKSLYGSVDEVDLFVAAVAEKPLEGALLGQTFVCLVGDQFARLRRGDRFFYEESDQQSSFTPAQLEQLRKSSLARVMCDNSDDIVVMQPLAFFQASYVSLVDLDNADTAKPLLSGLGDSWLFRLSLNLLGYATILVPGFLILKYVRRTNYLEKTAPSCFPNLVRLCLSGPDPLLGMDGAPLGGPASQNQSHSSLKQGSLLMFCFLGLQLTYLTWGLLQEKIMTQEYETSEGVKGYFRDSQFLVFVNRILAFALSGAYILCVRQPRHMAPLYKYVYCSFSNIMSSWCQYEALKYVSFPTQVLAKASKIIPVMLMGKLVSRKKYDYYEYITAVLISVGMTFFMLGSSNQEKETGVTTFSGLVLLGSYMLFDSFTSNWQGELFTQYSMSSVQMMCGVNLFSCLFTTVSLLQQGGFYHSLNFMIQFPKFMLDCVILSLCSACGQLFIFYTIATFGPVVFVIIMTIRQLLAILLSCLIYHHYISAMGIAGVIIVFVAVFLRIYCNQRLKAIKGRRIMSQVGSGKV</sequence>
<evidence type="ECO:0000256" key="7">
    <source>
        <dbReference type="ARBA" id="ARBA00022617"/>
    </source>
</evidence>
<dbReference type="GO" id="GO:0012505">
    <property type="term" value="C:endomembrane system"/>
    <property type="evidence" value="ECO:0007669"/>
    <property type="project" value="UniProtKB-ARBA"/>
</dbReference>
<keyword evidence="14" id="KW-0479">Metal-binding</keyword>
<comment type="similarity">
    <text evidence="3">Belongs to the nucleotide-sugar transporter family. SLC35B subfamily.</text>
</comment>
<dbReference type="GO" id="GO:0022412">
    <property type="term" value="P:cellular process involved in reproduction in multicellular organism"/>
    <property type="evidence" value="ECO:0007669"/>
    <property type="project" value="UniProtKB-ARBA"/>
</dbReference>
<keyword evidence="8 16" id="KW-0812">Transmembrane</keyword>
<dbReference type="PANTHER" id="PTHR11475:SF4">
    <property type="entry name" value="CHORION PEROXIDASE"/>
    <property type="match status" value="1"/>
</dbReference>
<evidence type="ECO:0000256" key="8">
    <source>
        <dbReference type="ARBA" id="ARBA00022692"/>
    </source>
</evidence>
<dbReference type="GO" id="GO:0055085">
    <property type="term" value="P:transmembrane transport"/>
    <property type="evidence" value="ECO:0007669"/>
    <property type="project" value="InterPro"/>
</dbReference>
<feature type="signal peptide" evidence="17">
    <location>
        <begin position="1"/>
        <end position="19"/>
    </location>
</feature>
<feature type="compositionally biased region" description="Low complexity" evidence="15">
    <location>
        <begin position="159"/>
        <end position="189"/>
    </location>
</feature>
<dbReference type="GO" id="GO:0020037">
    <property type="term" value="F:heme binding"/>
    <property type="evidence" value="ECO:0007669"/>
    <property type="project" value="InterPro"/>
</dbReference>
<dbReference type="GO" id="GO:0006979">
    <property type="term" value="P:response to oxidative stress"/>
    <property type="evidence" value="ECO:0007669"/>
    <property type="project" value="InterPro"/>
</dbReference>
<gene>
    <name evidence="18" type="ORF">TMSB3V08_LOCUS2390</name>
</gene>
<feature type="transmembrane region" description="Helical" evidence="16">
    <location>
        <begin position="1245"/>
        <end position="1262"/>
    </location>
</feature>
<dbReference type="SUPFAM" id="SSF48113">
    <property type="entry name" value="Heme-dependent peroxidases"/>
    <property type="match status" value="1"/>
</dbReference>
<accession>A0A7R9HMH0</accession>
<keyword evidence="13" id="KW-0325">Glycoprotein</keyword>
<evidence type="ECO:0000256" key="16">
    <source>
        <dbReference type="SAM" id="Phobius"/>
    </source>
</evidence>
<dbReference type="GO" id="GO:0016020">
    <property type="term" value="C:membrane"/>
    <property type="evidence" value="ECO:0007669"/>
    <property type="project" value="UniProtKB-SubCell"/>
</dbReference>
<feature type="compositionally biased region" description="Pro residues" evidence="15">
    <location>
        <begin position="98"/>
        <end position="158"/>
    </location>
</feature>
<dbReference type="CDD" id="cd09823">
    <property type="entry name" value="peroxinectin_like"/>
    <property type="match status" value="1"/>
</dbReference>
<keyword evidence="12 16" id="KW-0472">Membrane</keyword>
<dbReference type="GO" id="GO:0046872">
    <property type="term" value="F:metal ion binding"/>
    <property type="evidence" value="ECO:0007669"/>
    <property type="project" value="UniProtKB-KW"/>
</dbReference>
<dbReference type="Pfam" id="PF03098">
    <property type="entry name" value="An_peroxidase"/>
    <property type="match status" value="2"/>
</dbReference>
<dbReference type="Pfam" id="PF08449">
    <property type="entry name" value="UAA"/>
    <property type="match status" value="1"/>
</dbReference>
<dbReference type="InterPro" id="IPR013657">
    <property type="entry name" value="SCL35B1-4/HUT1"/>
</dbReference>
<feature type="transmembrane region" description="Helical" evidence="16">
    <location>
        <begin position="1011"/>
        <end position="1033"/>
    </location>
</feature>
<evidence type="ECO:0000256" key="6">
    <source>
        <dbReference type="ARBA" id="ARBA00022559"/>
    </source>
</evidence>
<evidence type="ECO:0000256" key="4">
    <source>
        <dbReference type="ARBA" id="ARBA00022448"/>
    </source>
</evidence>
<keyword evidence="7 14" id="KW-0349">Heme</keyword>
<dbReference type="FunFam" id="1.10.640.10:FF:000003">
    <property type="entry name" value="chorion peroxidase"/>
    <property type="match status" value="1"/>
</dbReference>
<feature type="transmembrane region" description="Helical" evidence="16">
    <location>
        <begin position="1215"/>
        <end position="1233"/>
    </location>
</feature>
<evidence type="ECO:0000256" key="10">
    <source>
        <dbReference type="ARBA" id="ARBA00022989"/>
    </source>
</evidence>
<evidence type="ECO:0000256" key="11">
    <source>
        <dbReference type="ARBA" id="ARBA00023004"/>
    </source>
</evidence>
<keyword evidence="4" id="KW-0813">Transport</keyword>
<keyword evidence="6" id="KW-0560">Oxidoreductase</keyword>
<dbReference type="GO" id="GO:0005576">
    <property type="term" value="C:extracellular region"/>
    <property type="evidence" value="ECO:0007669"/>
    <property type="project" value="UniProtKB-SubCell"/>
</dbReference>
<dbReference type="GO" id="GO:0004601">
    <property type="term" value="F:peroxidase activity"/>
    <property type="evidence" value="ECO:0007669"/>
    <property type="project" value="UniProtKB-KW"/>
</dbReference>
<organism evidence="18">
    <name type="scientific">Timema monikensis</name>
    <dbReference type="NCBI Taxonomy" id="170555"/>
    <lineage>
        <taxon>Eukaryota</taxon>
        <taxon>Metazoa</taxon>
        <taxon>Ecdysozoa</taxon>
        <taxon>Arthropoda</taxon>
        <taxon>Hexapoda</taxon>
        <taxon>Insecta</taxon>
        <taxon>Pterygota</taxon>
        <taxon>Neoptera</taxon>
        <taxon>Polyneoptera</taxon>
        <taxon>Phasmatodea</taxon>
        <taxon>Timematodea</taxon>
        <taxon>Timematoidea</taxon>
        <taxon>Timematidae</taxon>
        <taxon>Timema</taxon>
    </lineage>
</organism>
<dbReference type="Gene3D" id="1.10.640.10">
    <property type="entry name" value="Haem peroxidase domain superfamily, animal type"/>
    <property type="match status" value="1"/>
</dbReference>
<name>A0A7R9HMH0_9NEOP</name>
<feature type="binding site" description="axial binding residue" evidence="14">
    <location>
        <position position="770"/>
    </location>
    <ligand>
        <name>heme b</name>
        <dbReference type="ChEBI" id="CHEBI:60344"/>
    </ligand>
    <ligandPart>
        <name>Fe</name>
        <dbReference type="ChEBI" id="CHEBI:18248"/>
    </ligandPart>
</feature>
<keyword evidence="10 16" id="KW-1133">Transmembrane helix</keyword>
<dbReference type="SUPFAM" id="SSF103481">
    <property type="entry name" value="Multidrug resistance efflux transporter EmrE"/>
    <property type="match status" value="1"/>
</dbReference>
<evidence type="ECO:0000256" key="5">
    <source>
        <dbReference type="ARBA" id="ARBA00022525"/>
    </source>
</evidence>
<dbReference type="PRINTS" id="PR00457">
    <property type="entry name" value="ANPEROXIDASE"/>
</dbReference>
<keyword evidence="6" id="KW-0575">Peroxidase</keyword>
<dbReference type="InterPro" id="IPR019791">
    <property type="entry name" value="Haem_peroxidase_animal"/>
</dbReference>
<proteinExistence type="inferred from homology"/>
<evidence type="ECO:0000256" key="17">
    <source>
        <dbReference type="SAM" id="SignalP"/>
    </source>
</evidence>
<dbReference type="InterPro" id="IPR010255">
    <property type="entry name" value="Haem_peroxidase_sf"/>
</dbReference>
<keyword evidence="9 17" id="KW-0732">Signal</keyword>
<evidence type="ECO:0000256" key="15">
    <source>
        <dbReference type="SAM" id="MobiDB-lite"/>
    </source>
</evidence>
<feature type="chain" id="PRO_5030750394" evidence="17">
    <location>
        <begin position="20"/>
        <end position="1411"/>
    </location>
</feature>
<evidence type="ECO:0000256" key="13">
    <source>
        <dbReference type="ARBA" id="ARBA00023180"/>
    </source>
</evidence>
<evidence type="ECO:0000256" key="9">
    <source>
        <dbReference type="ARBA" id="ARBA00022729"/>
    </source>
</evidence>
<comment type="subcellular location">
    <subcellularLocation>
        <location evidence="1">Membrane</location>
        <topology evidence="1">Multi-pass membrane protein</topology>
    </subcellularLocation>
    <subcellularLocation>
        <location evidence="2">Secreted</location>
    </subcellularLocation>
</comment>
<evidence type="ECO:0000256" key="2">
    <source>
        <dbReference type="ARBA" id="ARBA00004613"/>
    </source>
</evidence>
<dbReference type="PANTHER" id="PTHR11475">
    <property type="entry name" value="OXIDASE/PEROXIDASE"/>
    <property type="match status" value="1"/>
</dbReference>
<feature type="compositionally biased region" description="Low complexity" evidence="15">
    <location>
        <begin position="74"/>
        <end position="97"/>
    </location>
</feature>
<evidence type="ECO:0000256" key="12">
    <source>
        <dbReference type="ARBA" id="ARBA00023136"/>
    </source>
</evidence>
<evidence type="ECO:0000256" key="14">
    <source>
        <dbReference type="PIRSR" id="PIRSR619791-2"/>
    </source>
</evidence>
<evidence type="ECO:0000313" key="18">
    <source>
        <dbReference type="EMBL" id="CAD7425481.1"/>
    </source>
</evidence>
<feature type="transmembrane region" description="Helical" evidence="16">
    <location>
        <begin position="1090"/>
        <end position="1108"/>
    </location>
</feature>
<evidence type="ECO:0000256" key="3">
    <source>
        <dbReference type="ARBA" id="ARBA00010694"/>
    </source>
</evidence>
<dbReference type="PROSITE" id="PS50292">
    <property type="entry name" value="PEROXIDASE_3"/>
    <property type="match status" value="1"/>
</dbReference>
<dbReference type="InterPro" id="IPR037120">
    <property type="entry name" value="Haem_peroxidase_sf_animal"/>
</dbReference>
<dbReference type="InterPro" id="IPR037185">
    <property type="entry name" value="EmrE-like"/>
</dbReference>
<protein>
    <submittedName>
        <fullName evidence="18">Uncharacterized protein</fullName>
    </submittedName>
</protein>
<reference evidence="18" key="1">
    <citation type="submission" date="2020-11" db="EMBL/GenBank/DDBJ databases">
        <authorList>
            <person name="Tran Van P."/>
        </authorList>
    </citation>
    <scope>NUCLEOTIDE SEQUENCE</scope>
</reference>
<feature type="region of interest" description="Disordered" evidence="15">
    <location>
        <begin position="74"/>
        <end position="189"/>
    </location>
</feature>
<keyword evidence="5" id="KW-0964">Secreted</keyword>
<dbReference type="EMBL" id="OB792964">
    <property type="protein sequence ID" value="CAD7425481.1"/>
    <property type="molecule type" value="Genomic_DNA"/>
</dbReference>
<keyword evidence="11 14" id="KW-0408">Iron</keyword>
<evidence type="ECO:0000256" key="1">
    <source>
        <dbReference type="ARBA" id="ARBA00004141"/>
    </source>
</evidence>
<feature type="transmembrane region" description="Helical" evidence="16">
    <location>
        <begin position="1372"/>
        <end position="1390"/>
    </location>
</feature>